<dbReference type="Proteomes" id="UP001153269">
    <property type="component" value="Unassembled WGS sequence"/>
</dbReference>
<comment type="caution">
    <text evidence="2">The sequence shown here is derived from an EMBL/GenBank/DDBJ whole genome shotgun (WGS) entry which is preliminary data.</text>
</comment>
<organism evidence="2 3">
    <name type="scientific">Pleuronectes platessa</name>
    <name type="common">European plaice</name>
    <dbReference type="NCBI Taxonomy" id="8262"/>
    <lineage>
        <taxon>Eukaryota</taxon>
        <taxon>Metazoa</taxon>
        <taxon>Chordata</taxon>
        <taxon>Craniata</taxon>
        <taxon>Vertebrata</taxon>
        <taxon>Euteleostomi</taxon>
        <taxon>Actinopterygii</taxon>
        <taxon>Neopterygii</taxon>
        <taxon>Teleostei</taxon>
        <taxon>Neoteleostei</taxon>
        <taxon>Acanthomorphata</taxon>
        <taxon>Carangaria</taxon>
        <taxon>Pleuronectiformes</taxon>
        <taxon>Pleuronectoidei</taxon>
        <taxon>Pleuronectidae</taxon>
        <taxon>Pleuronectes</taxon>
    </lineage>
</organism>
<reference evidence="2" key="1">
    <citation type="submission" date="2020-03" db="EMBL/GenBank/DDBJ databases">
        <authorList>
            <person name="Weist P."/>
        </authorList>
    </citation>
    <scope>NUCLEOTIDE SEQUENCE</scope>
</reference>
<dbReference type="EMBL" id="CADEAL010004003">
    <property type="protein sequence ID" value="CAB1449126.1"/>
    <property type="molecule type" value="Genomic_DNA"/>
</dbReference>
<feature type="compositionally biased region" description="Polar residues" evidence="1">
    <location>
        <begin position="1"/>
        <end position="12"/>
    </location>
</feature>
<evidence type="ECO:0000313" key="3">
    <source>
        <dbReference type="Proteomes" id="UP001153269"/>
    </source>
</evidence>
<evidence type="ECO:0000313" key="2">
    <source>
        <dbReference type="EMBL" id="CAB1449126.1"/>
    </source>
</evidence>
<accession>A0A9N7VIN2</accession>
<keyword evidence="3" id="KW-1185">Reference proteome</keyword>
<protein>
    <submittedName>
        <fullName evidence="2">Uncharacterized protein</fullName>
    </submittedName>
</protein>
<proteinExistence type="predicted"/>
<evidence type="ECO:0000256" key="1">
    <source>
        <dbReference type="SAM" id="MobiDB-lite"/>
    </source>
</evidence>
<name>A0A9N7VIN2_PLEPL</name>
<dbReference type="AlphaFoldDB" id="A0A9N7VIN2"/>
<feature type="region of interest" description="Disordered" evidence="1">
    <location>
        <begin position="1"/>
        <end position="25"/>
    </location>
</feature>
<gene>
    <name evidence="2" type="ORF">PLEPLA_LOCUS36806</name>
</gene>
<sequence>MRSALGLNSGTSVKRRRRRREEGAPLLPQKCLPLCWTEGGAEQSAGRPRAKTSSYNQIVFLEIQAFFRHHRGAGLQHDPGKFLQRLAQQLLSSDGDFVFSPLQPRTCCVSHCRSAEICCLTQ</sequence>